<dbReference type="Proteomes" id="UP000038009">
    <property type="component" value="Unassembled WGS sequence"/>
</dbReference>
<feature type="region of interest" description="Disordered" evidence="1">
    <location>
        <begin position="874"/>
        <end position="990"/>
    </location>
</feature>
<dbReference type="VEuPathDB" id="TriTrypDB:Lsey_0172_0230"/>
<feature type="compositionally biased region" description="Polar residues" evidence="1">
    <location>
        <begin position="958"/>
        <end position="968"/>
    </location>
</feature>
<feature type="compositionally biased region" description="Low complexity" evidence="1">
    <location>
        <begin position="567"/>
        <end position="581"/>
    </location>
</feature>
<feature type="compositionally biased region" description="Low complexity" evidence="1">
    <location>
        <begin position="829"/>
        <end position="844"/>
    </location>
</feature>
<feature type="compositionally biased region" description="Low complexity" evidence="1">
    <location>
        <begin position="675"/>
        <end position="686"/>
    </location>
</feature>
<dbReference type="InterPro" id="IPR057418">
    <property type="entry name" value="PH-like_kinetoplastida"/>
</dbReference>
<feature type="compositionally biased region" description="Polar residues" evidence="1">
    <location>
        <begin position="767"/>
        <end position="777"/>
    </location>
</feature>
<evidence type="ECO:0000256" key="1">
    <source>
        <dbReference type="SAM" id="MobiDB-lite"/>
    </source>
</evidence>
<evidence type="ECO:0000313" key="4">
    <source>
        <dbReference type="Proteomes" id="UP000038009"/>
    </source>
</evidence>
<reference evidence="3 4" key="1">
    <citation type="journal article" date="2015" name="PLoS Pathog.">
        <title>Leptomonas seymouri: Adaptations to the Dixenous Life Cycle Analyzed by Genome Sequencing, Transcriptome Profiling and Co-infection with Leishmania donovani.</title>
        <authorList>
            <person name="Kraeva N."/>
            <person name="Butenko A."/>
            <person name="Hlavacova J."/>
            <person name="Kostygov A."/>
            <person name="Myskova J."/>
            <person name="Grybchuk D."/>
            <person name="Lestinova T."/>
            <person name="Votypka J."/>
            <person name="Volf P."/>
            <person name="Opperdoes F."/>
            <person name="Flegontov P."/>
            <person name="Lukes J."/>
            <person name="Yurchenko V."/>
        </authorList>
    </citation>
    <scope>NUCLEOTIDE SEQUENCE [LARGE SCALE GENOMIC DNA]</scope>
    <source>
        <strain evidence="3 4">ATCC 30220</strain>
    </source>
</reference>
<accession>A0A0N1PBB1</accession>
<proteinExistence type="predicted"/>
<feature type="compositionally biased region" description="Low complexity" evidence="1">
    <location>
        <begin position="919"/>
        <end position="930"/>
    </location>
</feature>
<feature type="compositionally biased region" description="Basic and acidic residues" evidence="1">
    <location>
        <begin position="307"/>
        <end position="318"/>
    </location>
</feature>
<dbReference type="OrthoDB" id="251490at2759"/>
<feature type="region of interest" description="Disordered" evidence="1">
    <location>
        <begin position="566"/>
        <end position="596"/>
    </location>
</feature>
<feature type="region of interest" description="Disordered" evidence="1">
    <location>
        <begin position="404"/>
        <end position="434"/>
    </location>
</feature>
<dbReference type="Pfam" id="PF25402">
    <property type="entry name" value="PH_28"/>
    <property type="match status" value="1"/>
</dbReference>
<dbReference type="AlphaFoldDB" id="A0A0N1PBB1"/>
<feature type="compositionally biased region" description="Low complexity" evidence="1">
    <location>
        <begin position="404"/>
        <end position="432"/>
    </location>
</feature>
<protein>
    <recommendedName>
        <fullName evidence="2">PH-like domain-containing protein</fullName>
    </recommendedName>
</protein>
<feature type="region of interest" description="Disordered" evidence="1">
    <location>
        <begin position="459"/>
        <end position="518"/>
    </location>
</feature>
<feature type="region of interest" description="Disordered" evidence="1">
    <location>
        <begin position="251"/>
        <end position="318"/>
    </location>
</feature>
<organism evidence="3 4">
    <name type="scientific">Leptomonas seymouri</name>
    <dbReference type="NCBI Taxonomy" id="5684"/>
    <lineage>
        <taxon>Eukaryota</taxon>
        <taxon>Discoba</taxon>
        <taxon>Euglenozoa</taxon>
        <taxon>Kinetoplastea</taxon>
        <taxon>Metakinetoplastina</taxon>
        <taxon>Trypanosomatida</taxon>
        <taxon>Trypanosomatidae</taxon>
        <taxon>Leishmaniinae</taxon>
        <taxon>Leptomonas</taxon>
    </lineage>
</organism>
<keyword evidence="4" id="KW-1185">Reference proteome</keyword>
<feature type="domain" description="PH-like" evidence="2">
    <location>
        <begin position="1055"/>
        <end position="1193"/>
    </location>
</feature>
<feature type="region of interest" description="Disordered" evidence="1">
    <location>
        <begin position="659"/>
        <end position="688"/>
    </location>
</feature>
<evidence type="ECO:0000259" key="2">
    <source>
        <dbReference type="Pfam" id="PF25402"/>
    </source>
</evidence>
<feature type="region of interest" description="Disordered" evidence="1">
    <location>
        <begin position="724"/>
        <end position="743"/>
    </location>
</feature>
<feature type="region of interest" description="Disordered" evidence="1">
    <location>
        <begin position="762"/>
        <end position="861"/>
    </location>
</feature>
<comment type="caution">
    <text evidence="3">The sequence shown here is derived from an EMBL/GenBank/DDBJ whole genome shotgun (WGS) entry which is preliminary data.</text>
</comment>
<feature type="compositionally biased region" description="Pro residues" evidence="1">
    <location>
        <begin position="938"/>
        <end position="950"/>
    </location>
</feature>
<feature type="compositionally biased region" description="Basic and acidic residues" evidence="1">
    <location>
        <begin position="1003"/>
        <end position="1015"/>
    </location>
</feature>
<evidence type="ECO:0000313" key="3">
    <source>
        <dbReference type="EMBL" id="KPI85691.1"/>
    </source>
</evidence>
<sequence length="1196" mass="127628">MQHFPEASGARAPASSLSTSASCSVDALERVVHFTGAGVDACFYANLNSTSSSPESLRYWLNPSVRARPTIATCEIANLGAPFFSPVSISELHVAVSPLFQDGRCFPTRCVLSLATSAQRLDGVSVRPVVIKEWDLNGCAEAAASESVFSPAPQPRITAIPLRTLYHIASLLDSSNVANMNEVRLYVQLRFTGCTDASDTHRIAAVRLVYEHLGPAEEVFPLLQRRRQGAGFPSPSANSNLNAGGFRASTSVEEVEVTIHSSSSSQPTPDDATPRTPPRRTEKYIFMSSKDADDEPDSPPHRSATKPRAEKPWSSDCDRLPTHIDPHEHIRTAQRDKGNSAELVRVERALRLPPPPPLTAPLTEQHCTKDKLAASSVLRDPRLPLAAPWPPRKIRTIVLAPSISPSLSSTSASGSGSLLSSPGSGAGSTPLSHSSVTCGAIPLAGEGKTEMSPLVKERDARGPHLESTLCELHTPDGKRPQMEGPPFAASSLSPPPRQRSESLHLINGDGPEPPHQGAYQRERSSLFLQDVPALRESVNTQTNSAILWEAASLLGTAPWKLCSLQNSRRASPAVSARNSRASSRERSSGASAHEPSITVAEAPANVPLPAQTKPPVSFLSSAHSSCTPPAWRETFGAHAMAKGPSPLRTTAQQKFEMTPNSSFLGWGQTSERSRATAAASTSTASSFPQWRSTLASGAATRVSPQLHPPRTAAVQTSNFVSQFSSPLTTATSSPRTATAPIVTPSASPPSAYVPRLCFRTASRRDAPTQQYMNGSTAHRSRAAPASTLPPPSQNKNLWMKPAKASAADTGPQNVVAEYGQSMSRRKPRVSSAAAAPQSVPTAHATKPAAVPPAGNKEASSGPLSVIPVSWLQSVKAQPTQPKQRDPIVKRTSKRERTRVLSERSTVSAAEEPTGRQGDSSSASSSPAASSLTETFTAAPPPPAPPLPPPQNRVLFHDTASSFNVSQTKSSAAARLPSPPPPARMTQRNGTEAAVPALPLQEHHHLPSRAPNDRSHLVQTQRRSRSAPDSRSGRSLSPSVSLLNKSLVEESEAQVFSVLKHHASRNGVGRRRLRIRLATSRGSFNRAAADDPSDVRLFIALEKLHGMTQLRDSIGLGGRGTRSGSSNSACEVPIFRRDAVEVWTGVQACNSGVIHKEKVRNAECCLVIRCNRQLVTAVEMETVQAVDTVSRLLLSQL</sequence>
<name>A0A0N1PBB1_LEPSE</name>
<dbReference type="EMBL" id="LJSK01000172">
    <property type="protein sequence ID" value="KPI85691.1"/>
    <property type="molecule type" value="Genomic_DNA"/>
</dbReference>
<dbReference type="OMA" id="ECCLVIR"/>
<feature type="region of interest" description="Disordered" evidence="1">
    <location>
        <begin position="1003"/>
        <end position="1039"/>
    </location>
</feature>
<gene>
    <name evidence="3" type="ORF">ABL78_5271</name>
</gene>
<feature type="compositionally biased region" description="Low complexity" evidence="1">
    <location>
        <begin position="724"/>
        <end position="740"/>
    </location>
</feature>